<keyword evidence="1" id="KW-0812">Transmembrane</keyword>
<dbReference type="Proteomes" id="UP000509414">
    <property type="component" value="Chromosome"/>
</dbReference>
<evidence type="ECO:0000259" key="2">
    <source>
        <dbReference type="Pfam" id="PF13386"/>
    </source>
</evidence>
<dbReference type="KEGG" id="cinf:CINF_0299"/>
<name>A0A7H9CFI5_9BACT</name>
<accession>A0A7H9CFI5</accession>
<keyword evidence="1" id="KW-1133">Transmembrane helix</keyword>
<dbReference type="PANTHER" id="PTHR42208:SF1">
    <property type="entry name" value="HEAVY METAL TRANSPORTER"/>
    <property type="match status" value="1"/>
</dbReference>
<proteinExistence type="predicted"/>
<organism evidence="3 4">
    <name type="scientific">Candidatus Campylobacter infans</name>
    <dbReference type="NCBI Taxonomy" id="2561898"/>
    <lineage>
        <taxon>Bacteria</taxon>
        <taxon>Pseudomonadati</taxon>
        <taxon>Campylobacterota</taxon>
        <taxon>Epsilonproteobacteria</taxon>
        <taxon>Campylobacterales</taxon>
        <taxon>Campylobacteraceae</taxon>
        <taxon>Campylobacter</taxon>
    </lineage>
</organism>
<reference evidence="3 4" key="1">
    <citation type="submission" date="2020-02" db="EMBL/GenBank/DDBJ databases">
        <title>Complete genome sequence of the novel Campylobacter species Candidatus Campylobacter infans.</title>
        <authorList>
            <person name="Duim B."/>
            <person name="Zomer A."/>
            <person name="van der Graaf L."/>
            <person name="Wagenaar J."/>
        </authorList>
    </citation>
    <scope>NUCLEOTIDE SEQUENCE [LARGE SCALE GENOMIC DNA]</scope>
    <source>
        <strain evidence="3 4">19S00001</strain>
    </source>
</reference>
<dbReference type="PANTHER" id="PTHR42208">
    <property type="entry name" value="HEAVY METAL TRANSPORTER-RELATED"/>
    <property type="match status" value="1"/>
</dbReference>
<gene>
    <name evidence="3" type="ORF">CINF_0299</name>
</gene>
<dbReference type="RefSeq" id="WP_179975487.1">
    <property type="nucleotide sequence ID" value="NZ_CP049075.1"/>
</dbReference>
<protein>
    <submittedName>
        <fullName evidence="3">Sulfite exporter TauE/SafE family protein (DsbD_2 domain)</fullName>
    </submittedName>
</protein>
<dbReference type="InterPro" id="IPR039447">
    <property type="entry name" value="UreH-like_TM_dom"/>
</dbReference>
<keyword evidence="4" id="KW-1185">Reference proteome</keyword>
<evidence type="ECO:0000256" key="1">
    <source>
        <dbReference type="SAM" id="Phobius"/>
    </source>
</evidence>
<feature type="transmembrane region" description="Helical" evidence="1">
    <location>
        <begin position="79"/>
        <end position="98"/>
    </location>
</feature>
<dbReference type="Pfam" id="PF13386">
    <property type="entry name" value="DsbD_2"/>
    <property type="match status" value="1"/>
</dbReference>
<dbReference type="AlphaFoldDB" id="A0A7H9CFI5"/>
<evidence type="ECO:0000313" key="3">
    <source>
        <dbReference type="EMBL" id="QLI04846.1"/>
    </source>
</evidence>
<feature type="transmembrane region" description="Helical" evidence="1">
    <location>
        <begin position="165"/>
        <end position="186"/>
    </location>
</feature>
<feature type="domain" description="Urease accessory protein UreH-like transmembrane" evidence="2">
    <location>
        <begin position="10"/>
        <end position="212"/>
    </location>
</feature>
<feature type="transmembrane region" description="Helical" evidence="1">
    <location>
        <begin position="6"/>
        <end position="33"/>
    </location>
</feature>
<evidence type="ECO:0000313" key="4">
    <source>
        <dbReference type="Proteomes" id="UP000509414"/>
    </source>
</evidence>
<sequence>MDTALLLNVIFVAIISSFSHCVGMCGGFALMLSSNLAKTRHKALFIALYHTARIFAYCLLGLCFGLFGQAVILSPSAKGFVLFVAGLFMVLFGIGLLVRGKLLAFIENARVSRFILGIGAKFRTLNARFQPLYIALLGFLNGLIPCGIVYYFLALSFSSGSAFESLLIMLIFGLCTLPALVLFSSFASALNAKFKSTASIAISVFIAFYGLYLAFDGFMLI</sequence>
<feature type="transmembrane region" description="Helical" evidence="1">
    <location>
        <begin position="54"/>
        <end position="73"/>
    </location>
</feature>
<dbReference type="EMBL" id="CP049075">
    <property type="protein sequence ID" value="QLI04846.1"/>
    <property type="molecule type" value="Genomic_DNA"/>
</dbReference>
<feature type="transmembrane region" description="Helical" evidence="1">
    <location>
        <begin position="198"/>
        <end position="215"/>
    </location>
</feature>
<keyword evidence="1" id="KW-0472">Membrane</keyword>
<feature type="transmembrane region" description="Helical" evidence="1">
    <location>
        <begin position="132"/>
        <end position="153"/>
    </location>
</feature>